<feature type="domain" description="Histone deacetylase interacting" evidence="7">
    <location>
        <begin position="399"/>
        <end position="531"/>
    </location>
</feature>
<evidence type="ECO:0000256" key="5">
    <source>
        <dbReference type="PROSITE-ProRule" id="PRU00810"/>
    </source>
</evidence>
<dbReference type="FunFam" id="1.20.1160.11:FF:000003">
    <property type="entry name" value="Paired amphipathic helix SIN3-like protein"/>
    <property type="match status" value="1"/>
</dbReference>
<dbReference type="GO" id="GO:0003714">
    <property type="term" value="F:transcription corepressor activity"/>
    <property type="evidence" value="ECO:0007669"/>
    <property type="project" value="InterPro"/>
</dbReference>
<dbReference type="SMART" id="SM00761">
    <property type="entry name" value="HDAC_interact"/>
    <property type="match status" value="1"/>
</dbReference>
<keyword evidence="3" id="KW-0677">Repeat</keyword>
<evidence type="ECO:0000259" key="7">
    <source>
        <dbReference type="SMART" id="SM00761"/>
    </source>
</evidence>
<evidence type="ECO:0000256" key="3">
    <source>
        <dbReference type="ARBA" id="ARBA00022737"/>
    </source>
</evidence>
<evidence type="ECO:0000256" key="2">
    <source>
        <dbReference type="ARBA" id="ARBA00022491"/>
    </source>
</evidence>
<comment type="subcellular location">
    <subcellularLocation>
        <location evidence="1 5">Nucleus</location>
    </subcellularLocation>
</comment>
<dbReference type="Proteomes" id="UP000249390">
    <property type="component" value="Unassembled WGS sequence"/>
</dbReference>
<comment type="caution">
    <text evidence="8">The sequence shown here is derived from an EMBL/GenBank/DDBJ whole genome shotgun (WGS) entry which is preliminary data.</text>
</comment>
<keyword evidence="9" id="KW-1185">Reference proteome</keyword>
<dbReference type="Pfam" id="PF16879">
    <property type="entry name" value="Sin3a_C"/>
    <property type="match status" value="1"/>
</dbReference>
<accession>A0A328D7W0</accession>
<dbReference type="InterPro" id="IPR031693">
    <property type="entry name" value="Sin3_C"/>
</dbReference>
<dbReference type="GO" id="GO:0000118">
    <property type="term" value="C:histone deacetylase complex"/>
    <property type="evidence" value="ECO:0007669"/>
    <property type="project" value="TreeGrafter"/>
</dbReference>
<feature type="region of interest" description="Disordered" evidence="6">
    <location>
        <begin position="202"/>
        <end position="228"/>
    </location>
</feature>
<dbReference type="Pfam" id="PF02671">
    <property type="entry name" value="PAH"/>
    <property type="match status" value="3"/>
</dbReference>
<sequence length="1342" mass="152976">MMSGNGTQKLTTSDALVYLKNVKDIFHGKRDKYDEFLEVMKDFKAQRIDTSGVIVRVKDLFKGHQNLILGFNTFLPKGYEITLQSEDEPKPPPVKKAVEFEEAFSFVNKIKARFQGDDYVYKCFLDVLNMYRKENKSISEVLQEVSLLFHDHPDLLGEFTNFLPNASSRALVDRTHILHNDEKVPPVIMGSTTEKKATGLHAENGNHQNWPSPEQCKQEKRERDFDEKDFDKTSVYREDAIASHFNHGVLDQHLTLFEKIKEKLQNSDYYQQLLRCLHTYSVETITKLQLQSLVADLLEGHLDLMEGFNEFINHCDNIDGYLTATLNKSSLWNDGKFPILVKVEETQERDKDQDHVWEERDQDHDTREGDMPKDLLAQKIFSSKDKYIGKPIHELDLSDCEHCTPSYRLLPKNVIIGLYNCNNPRYFYEVCACVCCFKFCFAYIQYPIPIASQRTEIGKEVLNDHWVSVTSGSEDYSFKHMRKNQYEESLFRCDDDRFELDMLLESVNVTTRRVEVLLDKIHDSTRSDDTPIRVEDYLNALNLRCIERLYGDHGLDVMDVLRKNAPLALPVILTRLKQKQEEWARCRYDYNKVWADIYVKNYHKSLDHRSFYFKQQDTKSLSTKALLAEIKEIGEMKCKEDDLLLSVAIGNRLPVVPHLEFTFPDPDIHEDLYELIKFACEEFCTTEQLDKVMKVWTTFVEPVLGLGTHPQVSNDREFIKMDSNHIAETITGAVGERVRGPANASGGTVINSRLPNNFYKKGDEGPHPKRSISSRVHLADTSDLVKKNGTHAAADRSAWKINASRNPPHIGDSPSGVISAEQEAHLSAAARKETRGKFGRENICALQMGPSLISLCGTAVHSGLEIRTCKEANELRFTKAVQVDCPALKSEELLKFEREEGELSPNDDFDVNIGSSNDLEVALVQTTKETTTNKQYQTGDRKESCGRVARGENDADGEGDESAQRTSEDTGNVSEHGDVSGSESADGEGSHDEDGDHNENDKAENEAEVDGIDYVHDTEDGISLPLLVSGIQTTAKPLNTLVPLALHDKDGLRIFYGNDSFYMLFRLHQTLYERMHKAKLLSSSVENRWRGSNVANPTDIYARFMAALRNLLDGSSDNAKFEDDCRAIIGAQSYLLFTLDKLIYKLVKLLQTIATDEMENKLLQLYMYEQSRKSGLLFDVVYHENVRVFIHDENIYRIQCSSAPTQLSIQLMDYGLDKPEAAGVVVDPILAAYLSNDLLACATEQKQIRGVFLKRNKRKYASMNETYATHKAMEGLQIKNSLECKIACKSLKVSYVLNTEDFMRRVSKRRRILPQSLSSHGHTNSLNASYRVQRFRSLLFRP</sequence>
<evidence type="ECO:0000256" key="1">
    <source>
        <dbReference type="ARBA" id="ARBA00004123"/>
    </source>
</evidence>
<organism evidence="8 9">
    <name type="scientific">Cuscuta australis</name>
    <dbReference type="NCBI Taxonomy" id="267555"/>
    <lineage>
        <taxon>Eukaryota</taxon>
        <taxon>Viridiplantae</taxon>
        <taxon>Streptophyta</taxon>
        <taxon>Embryophyta</taxon>
        <taxon>Tracheophyta</taxon>
        <taxon>Spermatophyta</taxon>
        <taxon>Magnoliopsida</taxon>
        <taxon>eudicotyledons</taxon>
        <taxon>Gunneridae</taxon>
        <taxon>Pentapetalae</taxon>
        <taxon>asterids</taxon>
        <taxon>lamiids</taxon>
        <taxon>Solanales</taxon>
        <taxon>Convolvulaceae</taxon>
        <taxon>Cuscuteae</taxon>
        <taxon>Cuscuta</taxon>
        <taxon>Cuscuta subgen. Grammica</taxon>
        <taxon>Cuscuta sect. Cleistogrammica</taxon>
    </lineage>
</organism>
<dbReference type="PROSITE" id="PS51477">
    <property type="entry name" value="PAH"/>
    <property type="match status" value="3"/>
</dbReference>
<protein>
    <recommendedName>
        <fullName evidence="7">Histone deacetylase interacting domain-containing protein</fullName>
    </recommendedName>
</protein>
<dbReference type="Pfam" id="PF08295">
    <property type="entry name" value="Sin3_corepress"/>
    <property type="match status" value="1"/>
</dbReference>
<name>A0A328D7W0_9ASTE</name>
<dbReference type="InterPro" id="IPR039774">
    <property type="entry name" value="Sin3-like"/>
</dbReference>
<feature type="compositionally biased region" description="Basic and acidic residues" evidence="6">
    <location>
        <begin position="216"/>
        <end position="228"/>
    </location>
</feature>
<feature type="region of interest" description="Disordered" evidence="6">
    <location>
        <begin position="350"/>
        <end position="370"/>
    </location>
</feature>
<dbReference type="InterPro" id="IPR003822">
    <property type="entry name" value="PAH"/>
</dbReference>
<dbReference type="InterPro" id="IPR013194">
    <property type="entry name" value="HDAC_interact_dom"/>
</dbReference>
<keyword evidence="4 5" id="KW-0539">Nucleus</keyword>
<dbReference type="GO" id="GO:0000785">
    <property type="term" value="C:chromatin"/>
    <property type="evidence" value="ECO:0007669"/>
    <property type="project" value="TreeGrafter"/>
</dbReference>
<evidence type="ECO:0000313" key="8">
    <source>
        <dbReference type="EMBL" id="RAL40043.1"/>
    </source>
</evidence>
<dbReference type="Gene3D" id="1.20.1160.11">
    <property type="entry name" value="Paired amphipathic helix"/>
    <property type="match status" value="3"/>
</dbReference>
<evidence type="ECO:0000313" key="9">
    <source>
        <dbReference type="Proteomes" id="UP000249390"/>
    </source>
</evidence>
<evidence type="ECO:0000256" key="4">
    <source>
        <dbReference type="ARBA" id="ARBA00023242"/>
    </source>
</evidence>
<feature type="compositionally biased region" description="Basic and acidic residues" evidence="6">
    <location>
        <begin position="988"/>
        <end position="1005"/>
    </location>
</feature>
<proteinExistence type="predicted"/>
<feature type="compositionally biased region" description="Basic and acidic residues" evidence="6">
    <location>
        <begin position="939"/>
        <end position="953"/>
    </location>
</feature>
<reference evidence="8 9" key="1">
    <citation type="submission" date="2018-06" db="EMBL/GenBank/DDBJ databases">
        <title>The Genome of Cuscuta australis (Dodder) Provides Insight into the Evolution of Plant Parasitism.</title>
        <authorList>
            <person name="Liu H."/>
        </authorList>
    </citation>
    <scope>NUCLEOTIDE SEQUENCE [LARGE SCALE GENOMIC DNA]</scope>
    <source>
        <strain evidence="9">cv. Yunnan</strain>
        <tissue evidence="8">Vines</tissue>
    </source>
</reference>
<dbReference type="PANTHER" id="PTHR12346:SF0">
    <property type="entry name" value="SIN3A, ISOFORM G"/>
    <property type="match status" value="1"/>
</dbReference>
<evidence type="ECO:0000256" key="6">
    <source>
        <dbReference type="SAM" id="MobiDB-lite"/>
    </source>
</evidence>
<dbReference type="EMBL" id="NQVE01000195">
    <property type="protein sequence ID" value="RAL40043.1"/>
    <property type="molecule type" value="Genomic_DNA"/>
</dbReference>
<feature type="region of interest" description="Disordered" evidence="6">
    <location>
        <begin position="930"/>
        <end position="1005"/>
    </location>
</feature>
<dbReference type="SUPFAM" id="SSF47762">
    <property type="entry name" value="PAH2 domain"/>
    <property type="match status" value="3"/>
</dbReference>
<gene>
    <name evidence="8" type="ORF">DM860_008183</name>
</gene>
<dbReference type="PANTHER" id="PTHR12346">
    <property type="entry name" value="SIN3B-RELATED"/>
    <property type="match status" value="1"/>
</dbReference>
<keyword evidence="2" id="KW-0678">Repressor</keyword>
<dbReference type="FunFam" id="1.20.1160.11:FF:000001">
    <property type="entry name" value="Paired amphipathic helix protein Sin3"/>
    <property type="match status" value="1"/>
</dbReference>
<dbReference type="GO" id="GO:0000122">
    <property type="term" value="P:negative regulation of transcription by RNA polymerase II"/>
    <property type="evidence" value="ECO:0007669"/>
    <property type="project" value="TreeGrafter"/>
</dbReference>
<dbReference type="InterPro" id="IPR036600">
    <property type="entry name" value="PAH_sf"/>
</dbReference>